<dbReference type="InterPro" id="IPR030417">
    <property type="entry name" value="MS4A"/>
</dbReference>
<reference evidence="2" key="1">
    <citation type="submission" date="2021-03" db="EMBL/GenBank/DDBJ databases">
        <authorList>
            <person name="Bekaert M."/>
        </authorList>
    </citation>
    <scope>NUCLEOTIDE SEQUENCE</scope>
</reference>
<comment type="caution">
    <text evidence="2">The sequence shown here is derived from an EMBL/GenBank/DDBJ whole genome shotgun (WGS) entry which is preliminary data.</text>
</comment>
<name>A0A8S3QQW7_MYTED</name>
<protein>
    <submittedName>
        <fullName evidence="2">Uncharacterized protein</fullName>
    </submittedName>
</protein>
<dbReference type="OrthoDB" id="10389487at2759"/>
<dbReference type="EMBL" id="CAJPWZ010000710">
    <property type="protein sequence ID" value="CAG2199083.1"/>
    <property type="molecule type" value="Genomic_DNA"/>
</dbReference>
<evidence type="ECO:0000313" key="2">
    <source>
        <dbReference type="EMBL" id="CAG2199083.1"/>
    </source>
</evidence>
<feature type="transmembrane region" description="Helical" evidence="1">
    <location>
        <begin position="63"/>
        <end position="82"/>
    </location>
</feature>
<keyword evidence="1" id="KW-0472">Membrane</keyword>
<keyword evidence="3" id="KW-1185">Reference proteome</keyword>
<accession>A0A8S3QQW7</accession>
<gene>
    <name evidence="2" type="ORF">MEDL_13806</name>
</gene>
<feature type="transmembrane region" description="Helical" evidence="1">
    <location>
        <begin position="133"/>
        <end position="155"/>
    </location>
</feature>
<feature type="transmembrane region" description="Helical" evidence="1">
    <location>
        <begin position="23"/>
        <end position="43"/>
    </location>
</feature>
<feature type="transmembrane region" description="Helical" evidence="1">
    <location>
        <begin position="94"/>
        <end position="127"/>
    </location>
</feature>
<dbReference type="AlphaFoldDB" id="A0A8S3QQW7"/>
<dbReference type="Proteomes" id="UP000683360">
    <property type="component" value="Unassembled WGS sequence"/>
</dbReference>
<keyword evidence="1" id="KW-1133">Transmembrane helix</keyword>
<evidence type="ECO:0000256" key="1">
    <source>
        <dbReference type="SAM" id="Phobius"/>
    </source>
</evidence>
<organism evidence="2 3">
    <name type="scientific">Mytilus edulis</name>
    <name type="common">Blue mussel</name>
    <dbReference type="NCBI Taxonomy" id="6550"/>
    <lineage>
        <taxon>Eukaryota</taxon>
        <taxon>Metazoa</taxon>
        <taxon>Spiralia</taxon>
        <taxon>Lophotrochozoa</taxon>
        <taxon>Mollusca</taxon>
        <taxon>Bivalvia</taxon>
        <taxon>Autobranchia</taxon>
        <taxon>Pteriomorphia</taxon>
        <taxon>Mytilida</taxon>
        <taxon>Mytiloidea</taxon>
        <taxon>Mytilidae</taxon>
        <taxon>Mytilinae</taxon>
        <taxon>Mytilus</taxon>
    </lineage>
</organism>
<dbReference type="PANTHER" id="PTHR23320:SF165">
    <property type="entry name" value="MARVEL DOMAIN-CONTAINING PROTEIN"/>
    <property type="match status" value="1"/>
</dbReference>
<keyword evidence="1" id="KW-0812">Transmembrane</keyword>
<dbReference type="PANTHER" id="PTHR23320">
    <property type="entry name" value="MEMBRANE-SPANNING 4-DOMAINS SUBFAMILY A MS4A -RELATED"/>
    <property type="match status" value="1"/>
</dbReference>
<sequence length="247" mass="27060">MITDVQIVPNQTQQDVRTSRVRALRILGGLQIGLGVCVCRYGTGGARSTYTRCGYSNTILKMNLVGIALSGWFILTGCLPLCMTEHRRSSWRCLTIAFLVCNIISAVVFSSTVFSLAVIGALIVAFSTNTGSVMVVSSLLAIFSFIEFIISIVAASHCCCCSQLNTGILQGVIYINTSQSEMINNMPNTQIHTGNQQGCHQMWMPQMQGYYDQQSAQAGHSHGNQMPTQAFYGQQQQSFEMINSNRT</sequence>
<proteinExistence type="predicted"/>
<evidence type="ECO:0000313" key="3">
    <source>
        <dbReference type="Proteomes" id="UP000683360"/>
    </source>
</evidence>